<evidence type="ECO:0000313" key="7">
    <source>
        <dbReference type="EMBL" id="MDA2803907.1"/>
    </source>
</evidence>
<dbReference type="SUPFAM" id="SSF53300">
    <property type="entry name" value="vWA-like"/>
    <property type="match status" value="1"/>
</dbReference>
<organism evidence="7 8">
    <name type="scientific">Nocardiopsis suaedae</name>
    <dbReference type="NCBI Taxonomy" id="3018444"/>
    <lineage>
        <taxon>Bacteria</taxon>
        <taxon>Bacillati</taxon>
        <taxon>Actinomycetota</taxon>
        <taxon>Actinomycetes</taxon>
        <taxon>Streptosporangiales</taxon>
        <taxon>Nocardiopsidaceae</taxon>
        <taxon>Nocardiopsis</taxon>
    </lineage>
</organism>
<evidence type="ECO:0000313" key="8">
    <source>
        <dbReference type="Proteomes" id="UP001165685"/>
    </source>
</evidence>
<dbReference type="Proteomes" id="UP001165685">
    <property type="component" value="Unassembled WGS sequence"/>
</dbReference>
<dbReference type="PANTHER" id="PTHR22550:SF5">
    <property type="entry name" value="LEUCINE ZIPPER PROTEIN 4"/>
    <property type="match status" value="1"/>
</dbReference>
<feature type="transmembrane region" description="Helical" evidence="5">
    <location>
        <begin position="50"/>
        <end position="70"/>
    </location>
</feature>
<keyword evidence="4 5" id="KW-0472">Membrane</keyword>
<dbReference type="SMART" id="SM00327">
    <property type="entry name" value="VWA"/>
    <property type="match status" value="1"/>
</dbReference>
<proteinExistence type="predicted"/>
<dbReference type="InterPro" id="IPR050768">
    <property type="entry name" value="UPF0353/GerABKA_families"/>
</dbReference>
<accession>A0ABT4TIH3</accession>
<evidence type="ECO:0000256" key="4">
    <source>
        <dbReference type="ARBA" id="ARBA00023136"/>
    </source>
</evidence>
<feature type="domain" description="VWFA" evidence="6">
    <location>
        <begin position="80"/>
        <end position="268"/>
    </location>
</feature>
<evidence type="ECO:0000256" key="3">
    <source>
        <dbReference type="ARBA" id="ARBA00022989"/>
    </source>
</evidence>
<sequence>MAAALVVVAVLAAAYVWVQLRRRAQAARFTNLALLDRVAPARPGWQRHVGAALFLATMLVLAVAMGRPAMPVEVPRERATIMVAIDVSPSMVANDVDPDRISAAKESAVGFVESLPDRFNVGLVSFSATAGVVASPTQDHQAVADSIQNLQISPGTAIGEGVFASLQSIESFDSESGEEPPPSAIVLLSDGENTSGRPVASASRAAAEAEVPVSTIAFGSGTALVEINGEPVEANIDKEALERLADDTGGYFYEAESETELSKVYEDIGSSLGSEIEYQENVVWWVRAAVLLGALAAAASLLWGQRVP</sequence>
<dbReference type="RefSeq" id="WP_270676421.1">
    <property type="nucleotide sequence ID" value="NZ_JAQFWP010000006.1"/>
</dbReference>
<dbReference type="EMBL" id="JAQFWP010000006">
    <property type="protein sequence ID" value="MDA2803907.1"/>
    <property type="molecule type" value="Genomic_DNA"/>
</dbReference>
<feature type="transmembrane region" description="Helical" evidence="5">
    <location>
        <begin position="282"/>
        <end position="303"/>
    </location>
</feature>
<keyword evidence="8" id="KW-1185">Reference proteome</keyword>
<keyword evidence="1" id="KW-1003">Cell membrane</keyword>
<evidence type="ECO:0000259" key="6">
    <source>
        <dbReference type="PROSITE" id="PS50234"/>
    </source>
</evidence>
<reference evidence="7" key="1">
    <citation type="submission" date="2023-01" db="EMBL/GenBank/DDBJ databases">
        <title>Draft genome sequence of Nocardiopsis sp. LSu2-4 isolated from halophytes.</title>
        <authorList>
            <person name="Duangmal K."/>
            <person name="Chantavorakit T."/>
        </authorList>
    </citation>
    <scope>NUCLEOTIDE SEQUENCE</scope>
    <source>
        <strain evidence="7">LSu2-4</strain>
    </source>
</reference>
<dbReference type="Gene3D" id="3.40.50.410">
    <property type="entry name" value="von Willebrand factor, type A domain"/>
    <property type="match status" value="1"/>
</dbReference>
<dbReference type="PANTHER" id="PTHR22550">
    <property type="entry name" value="SPORE GERMINATION PROTEIN"/>
    <property type="match status" value="1"/>
</dbReference>
<protein>
    <submittedName>
        <fullName evidence="7">VWA domain-containing protein</fullName>
    </submittedName>
</protein>
<dbReference type="Pfam" id="PF00092">
    <property type="entry name" value="VWA"/>
    <property type="match status" value="1"/>
</dbReference>
<dbReference type="PROSITE" id="PS50234">
    <property type="entry name" value="VWFA"/>
    <property type="match status" value="1"/>
</dbReference>
<keyword evidence="2 5" id="KW-0812">Transmembrane</keyword>
<gene>
    <name evidence="7" type="ORF">O4U47_05245</name>
</gene>
<dbReference type="InterPro" id="IPR002035">
    <property type="entry name" value="VWF_A"/>
</dbReference>
<keyword evidence="3 5" id="KW-1133">Transmembrane helix</keyword>
<dbReference type="InterPro" id="IPR036465">
    <property type="entry name" value="vWFA_dom_sf"/>
</dbReference>
<evidence type="ECO:0000256" key="2">
    <source>
        <dbReference type="ARBA" id="ARBA00022692"/>
    </source>
</evidence>
<evidence type="ECO:0000256" key="5">
    <source>
        <dbReference type="SAM" id="Phobius"/>
    </source>
</evidence>
<evidence type="ECO:0000256" key="1">
    <source>
        <dbReference type="ARBA" id="ARBA00022475"/>
    </source>
</evidence>
<name>A0ABT4TIH3_9ACTN</name>
<comment type="caution">
    <text evidence="7">The sequence shown here is derived from an EMBL/GenBank/DDBJ whole genome shotgun (WGS) entry which is preliminary data.</text>
</comment>